<comment type="caution">
    <text evidence="3">The sequence shown here is derived from an EMBL/GenBank/DDBJ whole genome shotgun (WGS) entry which is preliminary data.</text>
</comment>
<dbReference type="Pfam" id="PF11846">
    <property type="entry name" value="Wzy_C_2"/>
    <property type="match status" value="1"/>
</dbReference>
<keyword evidence="4" id="KW-1185">Reference proteome</keyword>
<feature type="transmembrane region" description="Helical" evidence="1">
    <location>
        <begin position="213"/>
        <end position="231"/>
    </location>
</feature>
<feature type="transmembrane region" description="Helical" evidence="1">
    <location>
        <begin position="84"/>
        <end position="101"/>
    </location>
</feature>
<feature type="transmembrane region" description="Helical" evidence="1">
    <location>
        <begin position="405"/>
        <end position="422"/>
    </location>
</feature>
<proteinExistence type="predicted"/>
<feature type="transmembrane region" description="Helical" evidence="1">
    <location>
        <begin position="260"/>
        <end position="281"/>
    </location>
</feature>
<gene>
    <name evidence="3" type="ORF">PGX00_03795</name>
</gene>
<feature type="transmembrane region" description="Helical" evidence="1">
    <location>
        <begin position="52"/>
        <end position="72"/>
    </location>
</feature>
<evidence type="ECO:0000313" key="4">
    <source>
        <dbReference type="Proteomes" id="UP001210678"/>
    </source>
</evidence>
<dbReference type="Proteomes" id="UP001210678">
    <property type="component" value="Unassembled WGS sequence"/>
</dbReference>
<sequence length="601" mass="68805">MAIIHLSGTKLAPKKAKAPLNRTFMFTIGFVFLIAMHIYIPNLNGMGLALPFNAFVWTSLSFICAIGFYHIASTKRIRYTKLTIVLFICCIILTLPIFFQFDRFGMLTQPRLIALWSGWLFFLVLQQFKLSNLHKQRLLWFIVIGAIMEVLLGYAQFFDLLPKETLGYNTFTQMPFGIFQYPSVMVSFLSTGLVISGYLLARQERKYGQKVSRTLFLYLVPLITAPLIIILAREFEWLGTAFGSVIVATYLYRFSTPQRFSGWISSSIAGVGVGLILFSTISLDTPYSQTQQIERATLFPQAIDMFIEKPFTGYGYGRFGPEYILYSARQHQLNSEYSAGYSSAEHPLNETLYWGIEGGIIPIVAIVIAMIMVVFKMYSARKGTRLAIFSLFVPIVLHSQMGAPFYLSAIHWLIFIILLYWVDQRTSKYKVRSISKVSKVLIRTTSFIVPAITTMYMFVALQTNIMLFKFENSFPRDTKILTQVVNPMSQKLRYEWNLYSESLKKGLVTGNRLDVEHYISWALQAIREKPQEQLYSHLIMAYLGLGEVSKANQIRSEADFLFPNFDFSNIDIEPIAIHKAFNEEITEESELTTSKNTEPKN</sequence>
<keyword evidence="1" id="KW-1133">Transmembrane helix</keyword>
<feature type="transmembrane region" description="Helical" evidence="1">
    <location>
        <begin position="442"/>
        <end position="461"/>
    </location>
</feature>
<dbReference type="InterPro" id="IPR051533">
    <property type="entry name" value="WaaL-like"/>
</dbReference>
<evidence type="ECO:0000313" key="3">
    <source>
        <dbReference type="EMBL" id="MDB1122857.1"/>
    </source>
</evidence>
<evidence type="ECO:0000259" key="2">
    <source>
        <dbReference type="Pfam" id="PF11846"/>
    </source>
</evidence>
<feature type="transmembrane region" description="Helical" evidence="1">
    <location>
        <begin position="138"/>
        <end position="158"/>
    </location>
</feature>
<dbReference type="RefSeq" id="WP_272133012.1">
    <property type="nucleotide sequence ID" value="NZ_JAQLOI010000001.1"/>
</dbReference>
<dbReference type="InterPro" id="IPR021797">
    <property type="entry name" value="Wzy_C_2"/>
</dbReference>
<feature type="transmembrane region" description="Helical" evidence="1">
    <location>
        <begin position="352"/>
        <end position="375"/>
    </location>
</feature>
<dbReference type="PANTHER" id="PTHR37422:SF21">
    <property type="entry name" value="EXOQ-LIKE PROTEIN"/>
    <property type="match status" value="1"/>
</dbReference>
<name>A0ABT4YMT5_9VIBR</name>
<feature type="transmembrane region" description="Helical" evidence="1">
    <location>
        <begin position="178"/>
        <end position="201"/>
    </location>
</feature>
<keyword evidence="1" id="KW-0472">Membrane</keyword>
<keyword evidence="1" id="KW-0812">Transmembrane</keyword>
<reference evidence="3 4" key="1">
    <citation type="submission" date="2023-01" db="EMBL/GenBank/DDBJ databases">
        <title>Vibrio sp. KJ40-1 sp.nov, isolated from marine algae.</title>
        <authorList>
            <person name="Butt M."/>
            <person name="Kim J.M.J."/>
            <person name="Jeon C.O.C."/>
        </authorList>
    </citation>
    <scope>NUCLEOTIDE SEQUENCE [LARGE SCALE GENOMIC DNA]</scope>
    <source>
        <strain evidence="3 4">KJ40-1</strain>
    </source>
</reference>
<feature type="transmembrane region" description="Helical" evidence="1">
    <location>
        <begin position="237"/>
        <end position="253"/>
    </location>
</feature>
<feature type="domain" description="Virulence factor membrane-bound polymerase C-terminal" evidence="2">
    <location>
        <begin position="387"/>
        <end position="566"/>
    </location>
</feature>
<protein>
    <submittedName>
        <fullName evidence="3">Wzy polymerase domain-containing protein</fullName>
    </submittedName>
</protein>
<feature type="transmembrane region" description="Helical" evidence="1">
    <location>
        <begin position="107"/>
        <end position="126"/>
    </location>
</feature>
<accession>A0ABT4YMT5</accession>
<dbReference type="PANTHER" id="PTHR37422">
    <property type="entry name" value="TEICHURONIC ACID BIOSYNTHESIS PROTEIN TUAE"/>
    <property type="match status" value="1"/>
</dbReference>
<dbReference type="EMBL" id="JAQLOI010000001">
    <property type="protein sequence ID" value="MDB1122857.1"/>
    <property type="molecule type" value="Genomic_DNA"/>
</dbReference>
<organism evidence="3 4">
    <name type="scientific">Vibrio algarum</name>
    <dbReference type="NCBI Taxonomy" id="3020714"/>
    <lineage>
        <taxon>Bacteria</taxon>
        <taxon>Pseudomonadati</taxon>
        <taxon>Pseudomonadota</taxon>
        <taxon>Gammaproteobacteria</taxon>
        <taxon>Vibrionales</taxon>
        <taxon>Vibrionaceae</taxon>
        <taxon>Vibrio</taxon>
    </lineage>
</organism>
<feature type="transmembrane region" description="Helical" evidence="1">
    <location>
        <begin position="20"/>
        <end position="40"/>
    </location>
</feature>
<evidence type="ECO:0000256" key="1">
    <source>
        <dbReference type="SAM" id="Phobius"/>
    </source>
</evidence>
<feature type="transmembrane region" description="Helical" evidence="1">
    <location>
        <begin position="382"/>
        <end position="399"/>
    </location>
</feature>